<accession>A0A7V2ZII8</accession>
<evidence type="ECO:0000313" key="6">
    <source>
        <dbReference type="EMBL" id="HFI90654.1"/>
    </source>
</evidence>
<dbReference type="PROSITE" id="PS50005">
    <property type="entry name" value="TPR"/>
    <property type="match status" value="2"/>
</dbReference>
<keyword evidence="1" id="KW-0802">TPR repeat</keyword>
<feature type="repeat" description="TPR" evidence="1">
    <location>
        <begin position="207"/>
        <end position="240"/>
    </location>
</feature>
<evidence type="ECO:0000256" key="1">
    <source>
        <dbReference type="PROSITE-ProRule" id="PRU00339"/>
    </source>
</evidence>
<feature type="coiled-coil region" evidence="2">
    <location>
        <begin position="691"/>
        <end position="718"/>
    </location>
</feature>
<dbReference type="EMBL" id="DSUJ01000008">
    <property type="protein sequence ID" value="HFI90654.1"/>
    <property type="molecule type" value="Genomic_DNA"/>
</dbReference>
<feature type="region of interest" description="Disordered" evidence="3">
    <location>
        <begin position="760"/>
        <end position="783"/>
    </location>
</feature>
<name>A0A7V2ZII8_9BACT</name>
<gene>
    <name evidence="6" type="ORF">ENS31_03865</name>
</gene>
<evidence type="ECO:0000259" key="5">
    <source>
        <dbReference type="Pfam" id="PF09976"/>
    </source>
</evidence>
<dbReference type="InterPro" id="IPR011990">
    <property type="entry name" value="TPR-like_helical_dom_sf"/>
</dbReference>
<feature type="domain" description="Ancillary SecYEG translocon subunit/Cell division coordinator CpoB TPR" evidence="5">
    <location>
        <begin position="63"/>
        <end position="194"/>
    </location>
</feature>
<dbReference type="SMART" id="SM00028">
    <property type="entry name" value="TPR"/>
    <property type="match status" value="2"/>
</dbReference>
<evidence type="ECO:0000256" key="4">
    <source>
        <dbReference type="SAM" id="SignalP"/>
    </source>
</evidence>
<dbReference type="PANTHER" id="PTHR37423:SF2">
    <property type="entry name" value="MEMBRANE-BOUND LYTIC MUREIN TRANSGLYCOSYLASE C"/>
    <property type="match status" value="1"/>
</dbReference>
<proteinExistence type="predicted"/>
<organism evidence="6">
    <name type="scientific">Ignavibacterium album</name>
    <dbReference type="NCBI Taxonomy" id="591197"/>
    <lineage>
        <taxon>Bacteria</taxon>
        <taxon>Pseudomonadati</taxon>
        <taxon>Ignavibacteriota</taxon>
        <taxon>Ignavibacteria</taxon>
        <taxon>Ignavibacteriales</taxon>
        <taxon>Ignavibacteriaceae</taxon>
        <taxon>Ignavibacterium</taxon>
    </lineage>
</organism>
<comment type="caution">
    <text evidence="6">The sequence shown here is derived from an EMBL/GenBank/DDBJ whole genome shotgun (WGS) entry which is preliminary data.</text>
</comment>
<dbReference type="SUPFAM" id="SSF48452">
    <property type="entry name" value="TPR-like"/>
    <property type="match status" value="2"/>
</dbReference>
<protein>
    <submittedName>
        <fullName evidence="6">Tetratricopeptide repeat protein</fullName>
    </submittedName>
</protein>
<feature type="repeat" description="TPR" evidence="1">
    <location>
        <begin position="93"/>
        <end position="126"/>
    </location>
</feature>
<dbReference type="InterPro" id="IPR018704">
    <property type="entry name" value="SecYEG/CpoB_TPR"/>
</dbReference>
<feature type="signal peptide" evidence="4">
    <location>
        <begin position="1"/>
        <end position="23"/>
    </location>
</feature>
<feature type="compositionally biased region" description="Basic residues" evidence="3">
    <location>
        <begin position="767"/>
        <end position="783"/>
    </location>
</feature>
<keyword evidence="4" id="KW-0732">Signal</keyword>
<dbReference type="PROSITE" id="PS51257">
    <property type="entry name" value="PROKAR_LIPOPROTEIN"/>
    <property type="match status" value="1"/>
</dbReference>
<dbReference type="Pfam" id="PF13174">
    <property type="entry name" value="TPR_6"/>
    <property type="match status" value="1"/>
</dbReference>
<feature type="chain" id="PRO_5030566579" evidence="4">
    <location>
        <begin position="24"/>
        <end position="783"/>
    </location>
</feature>
<reference evidence="6" key="1">
    <citation type="journal article" date="2020" name="mSystems">
        <title>Genome- and Community-Level Interaction Insights into Carbon Utilization and Element Cycling Functions of Hydrothermarchaeota in Hydrothermal Sediment.</title>
        <authorList>
            <person name="Zhou Z."/>
            <person name="Liu Y."/>
            <person name="Xu W."/>
            <person name="Pan J."/>
            <person name="Luo Z.H."/>
            <person name="Li M."/>
        </authorList>
    </citation>
    <scope>NUCLEOTIDE SEQUENCE [LARGE SCALE GENOMIC DNA]</scope>
    <source>
        <strain evidence="6">SpSt-479</strain>
    </source>
</reference>
<dbReference type="AlphaFoldDB" id="A0A7V2ZII8"/>
<keyword evidence="2" id="KW-0175">Coiled coil</keyword>
<dbReference type="Gene3D" id="1.25.40.10">
    <property type="entry name" value="Tetratricopeptide repeat domain"/>
    <property type="match status" value="5"/>
</dbReference>
<evidence type="ECO:0000256" key="3">
    <source>
        <dbReference type="SAM" id="MobiDB-lite"/>
    </source>
</evidence>
<evidence type="ECO:0000256" key="2">
    <source>
        <dbReference type="SAM" id="Coils"/>
    </source>
</evidence>
<dbReference type="PANTHER" id="PTHR37423">
    <property type="entry name" value="SOLUBLE LYTIC MUREIN TRANSGLYCOSYLASE-RELATED"/>
    <property type="match status" value="1"/>
</dbReference>
<dbReference type="InterPro" id="IPR019734">
    <property type="entry name" value="TPR_rpt"/>
</dbReference>
<sequence length="783" mass="90534">MNSSKNLKIIFALSLLFTFSSCSVWQNFTTYFNLWYNIKTLFNDAEKDIQSQKKDLFSNEPLVLSNTARNNLTKVIEKCSELLQFHSNTAYVDDALLILGKSFYYQSNFQKAKRKFEELLATNPDEDLTLEANLWIAKCDMQMKNYTQGLAGLKKVREEALLRENDEIIKEAFVEEIKYRIAQKEFTNAIELSKQFAEVADDDELKAVIYFEIGNLYYQTENFSQVAEYYSKVFEYSPDIETEIKSSIRYGKALRESGKAEEAVSFFSDLRSKDKFSESFAEIDLELGKSFSAQGDFTTALEQLTKVDTTYKGSPFAALASLEIAKLYKDELLNYDSAAVYFAKTIMNNPPKEFSEEAKNLNQLFTKYTTLRKSINNFDKQLFYVENPDIFTKDSIDYVQDSLKILQEYLEKKELADIWKSALTPTTTDTLKSDTLFVRDSVFIKDSLTIVDSLSKVTSFVDTAEVNRLLKSKTELRIQQKKREAEQKLTQEMQALMKTDTVKFKNNPPQKPKITTDSLKTLLAKNRLELGNLFFTELNVPDSAKKLYEEIADKLSQTRYYPDALLALGTYYLTVNEKQKADSLFKIIYDNFKDRPIANAAANKLGLPLIDLQYDPAVELYVEAESEMKKGNFDISFRKFYEIYKKHPQSQYASKGLYAAGFILENVLRLPDSAVAVYDTLISKYPSSPYVKNVAMKVTTYKQEKARIEREKQSELQKQNEKTDTTNVTELAFLGNRENEEITEEEIIKQEQLKSNQVIKNEENLKPTKKKLERLWNPRKLRR</sequence>
<dbReference type="Pfam" id="PF09976">
    <property type="entry name" value="TPR_21"/>
    <property type="match status" value="1"/>
</dbReference>